<feature type="compositionally biased region" description="Polar residues" evidence="1">
    <location>
        <begin position="17"/>
        <end position="32"/>
    </location>
</feature>
<evidence type="ECO:0000256" key="1">
    <source>
        <dbReference type="SAM" id="MobiDB-lite"/>
    </source>
</evidence>
<dbReference type="AlphaFoldDB" id="A0A074YBC5"/>
<reference evidence="2 3" key="1">
    <citation type="journal article" date="2014" name="BMC Genomics">
        <title>Genome sequencing of four Aureobasidium pullulans varieties: biotechnological potential, stress tolerance, and description of new species.</title>
        <authorList>
            <person name="Gostin Ar C."/>
            <person name="Ohm R.A."/>
            <person name="Kogej T."/>
            <person name="Sonjak S."/>
            <person name="Turk M."/>
            <person name="Zajc J."/>
            <person name="Zalar P."/>
            <person name="Grube M."/>
            <person name="Sun H."/>
            <person name="Han J."/>
            <person name="Sharma A."/>
            <person name="Chiniquy J."/>
            <person name="Ngan C.Y."/>
            <person name="Lipzen A."/>
            <person name="Barry K."/>
            <person name="Grigoriev I.V."/>
            <person name="Gunde-Cimerman N."/>
        </authorList>
    </citation>
    <scope>NUCLEOTIDE SEQUENCE [LARGE SCALE GENOMIC DNA]</scope>
    <source>
        <strain evidence="2 3">EXF-2481</strain>
    </source>
</reference>
<proteinExistence type="predicted"/>
<dbReference type="EMBL" id="KL584760">
    <property type="protein sequence ID" value="KEQ95070.1"/>
    <property type="molecule type" value="Genomic_DNA"/>
</dbReference>
<keyword evidence="3" id="KW-1185">Reference proteome</keyword>
<feature type="region of interest" description="Disordered" evidence="1">
    <location>
        <begin position="1"/>
        <end position="32"/>
    </location>
</feature>
<dbReference type="InParanoid" id="A0A074YBC5"/>
<name>A0A074YBC5_AURSE</name>
<accession>A0A074YBC5</accession>
<protein>
    <submittedName>
        <fullName evidence="2">Uncharacterized protein</fullName>
    </submittedName>
</protein>
<evidence type="ECO:0000313" key="3">
    <source>
        <dbReference type="Proteomes" id="UP000030641"/>
    </source>
</evidence>
<evidence type="ECO:0000313" key="2">
    <source>
        <dbReference type="EMBL" id="KEQ95070.1"/>
    </source>
</evidence>
<gene>
    <name evidence="2" type="ORF">AUEXF2481DRAFT_234143</name>
</gene>
<dbReference type="GeneID" id="25362697"/>
<dbReference type="HOGENOM" id="CLU_2637670_0_0_1"/>
<dbReference type="RefSeq" id="XP_013343668.1">
    <property type="nucleotide sequence ID" value="XM_013488214.1"/>
</dbReference>
<dbReference type="Proteomes" id="UP000030641">
    <property type="component" value="Unassembled WGS sequence"/>
</dbReference>
<sequence>MAVHRPKNIQSKVILDNSGTASNVQTTPRRTSTLPPVVQTIQAQPAVVPTEQVVVVTKGPEPASATSSPTAPITPLH</sequence>
<organism evidence="2 3">
    <name type="scientific">Aureobasidium subglaciale (strain EXF-2481)</name>
    <name type="common">Aureobasidium pullulans var. subglaciale</name>
    <dbReference type="NCBI Taxonomy" id="1043005"/>
    <lineage>
        <taxon>Eukaryota</taxon>
        <taxon>Fungi</taxon>
        <taxon>Dikarya</taxon>
        <taxon>Ascomycota</taxon>
        <taxon>Pezizomycotina</taxon>
        <taxon>Dothideomycetes</taxon>
        <taxon>Dothideomycetidae</taxon>
        <taxon>Dothideales</taxon>
        <taxon>Saccotheciaceae</taxon>
        <taxon>Aureobasidium</taxon>
    </lineage>
</organism>